<dbReference type="EMBL" id="CAJNOQ010013087">
    <property type="protein sequence ID" value="CAF1314237.1"/>
    <property type="molecule type" value="Genomic_DNA"/>
</dbReference>
<protein>
    <submittedName>
        <fullName evidence="2">Uncharacterized protein</fullName>
    </submittedName>
</protein>
<reference evidence="2" key="1">
    <citation type="submission" date="2021-02" db="EMBL/GenBank/DDBJ databases">
        <authorList>
            <person name="Nowell W R."/>
        </authorList>
    </citation>
    <scope>NUCLEOTIDE SEQUENCE</scope>
</reference>
<evidence type="ECO:0000313" key="4">
    <source>
        <dbReference type="EMBL" id="CAF4154590.1"/>
    </source>
</evidence>
<dbReference type="AlphaFoldDB" id="A0A815F3S3"/>
<dbReference type="Proteomes" id="UP000681722">
    <property type="component" value="Unassembled WGS sequence"/>
</dbReference>
<name>A0A815F3S3_9BILA</name>
<dbReference type="EMBL" id="CAJOBA010003402">
    <property type="protein sequence ID" value="CAF3680685.1"/>
    <property type="molecule type" value="Genomic_DNA"/>
</dbReference>
<proteinExistence type="predicted"/>
<evidence type="ECO:0000313" key="2">
    <source>
        <dbReference type="EMBL" id="CAF1314237.1"/>
    </source>
</evidence>
<dbReference type="Proteomes" id="UP000663829">
    <property type="component" value="Unassembled WGS sequence"/>
</dbReference>
<evidence type="ECO:0000313" key="3">
    <source>
        <dbReference type="EMBL" id="CAF3680685.1"/>
    </source>
</evidence>
<dbReference type="Proteomes" id="UP000677228">
    <property type="component" value="Unassembled WGS sequence"/>
</dbReference>
<dbReference type="Proteomes" id="UP000682733">
    <property type="component" value="Unassembled WGS sequence"/>
</dbReference>
<dbReference type="EMBL" id="CAJNOK010003401">
    <property type="protein sequence ID" value="CAF0899745.1"/>
    <property type="molecule type" value="Genomic_DNA"/>
</dbReference>
<gene>
    <name evidence="2" type="ORF">GPM918_LOCUS29147</name>
    <name evidence="1" type="ORF">OVA965_LOCUS9561</name>
    <name evidence="4" type="ORF">SRO942_LOCUS29707</name>
    <name evidence="3" type="ORF">TMI583_LOCUS9557</name>
</gene>
<dbReference type="EMBL" id="CAJOBC010044177">
    <property type="protein sequence ID" value="CAF4154590.1"/>
    <property type="molecule type" value="Genomic_DNA"/>
</dbReference>
<dbReference type="SUPFAM" id="SSF56770">
    <property type="entry name" value="HydA/Nqo6-like"/>
    <property type="match status" value="1"/>
</dbReference>
<evidence type="ECO:0000313" key="5">
    <source>
        <dbReference type="Proteomes" id="UP000663829"/>
    </source>
</evidence>
<organism evidence="2 5">
    <name type="scientific">Didymodactylos carnosus</name>
    <dbReference type="NCBI Taxonomy" id="1234261"/>
    <lineage>
        <taxon>Eukaryota</taxon>
        <taxon>Metazoa</taxon>
        <taxon>Spiralia</taxon>
        <taxon>Gnathifera</taxon>
        <taxon>Rotifera</taxon>
        <taxon>Eurotatoria</taxon>
        <taxon>Bdelloidea</taxon>
        <taxon>Philodinida</taxon>
        <taxon>Philodinidae</taxon>
        <taxon>Didymodactylos</taxon>
    </lineage>
</organism>
<evidence type="ECO:0000313" key="1">
    <source>
        <dbReference type="EMBL" id="CAF0899745.1"/>
    </source>
</evidence>
<accession>A0A815F3S3</accession>
<keyword evidence="5" id="KW-1185">Reference proteome</keyword>
<comment type="caution">
    <text evidence="2">The sequence shown here is derived from an EMBL/GenBank/DDBJ whole genome shotgun (WGS) entry which is preliminary data.</text>
</comment>
<sequence>MMSLSQNVDPGQVIKVKFDKDGGAVEAIFLGFILTMSDADKIYYTCPRCRARVWVYRTYPQFVGRPCLSCQPPGLQDAGRAIGCSIS</sequence>